<evidence type="ECO:0000256" key="3">
    <source>
        <dbReference type="ARBA" id="ARBA00022448"/>
    </source>
</evidence>
<evidence type="ECO:0000256" key="7">
    <source>
        <dbReference type="ARBA" id="ARBA00023136"/>
    </source>
</evidence>
<evidence type="ECO:0000256" key="5">
    <source>
        <dbReference type="ARBA" id="ARBA00022692"/>
    </source>
</evidence>
<keyword evidence="9 10" id="KW-0998">Cell outer membrane</keyword>
<keyword evidence="5 10" id="KW-0812">Transmembrane</keyword>
<evidence type="ECO:0000256" key="11">
    <source>
        <dbReference type="RuleBase" id="RU003357"/>
    </source>
</evidence>
<evidence type="ECO:0000259" key="13">
    <source>
        <dbReference type="Pfam" id="PF00593"/>
    </source>
</evidence>
<keyword evidence="4 10" id="KW-1134">Transmembrane beta strand</keyword>
<comment type="subcellular location">
    <subcellularLocation>
        <location evidence="1 10">Cell outer membrane</location>
        <topology evidence="1 10">Multi-pass membrane protein</topology>
    </subcellularLocation>
</comment>
<dbReference type="STRING" id="1458275.AZ34_13630"/>
<dbReference type="AlphaFoldDB" id="A0A016XMX5"/>
<accession>A0A016XMX5</accession>
<evidence type="ECO:0000256" key="1">
    <source>
        <dbReference type="ARBA" id="ARBA00004571"/>
    </source>
</evidence>
<reference evidence="15 16" key="1">
    <citation type="submission" date="2014-02" db="EMBL/GenBank/DDBJ databases">
        <title>Draft Genome of Hylemonella gracilis isolated from the Niagara River.</title>
        <authorList>
            <person name="Pawlowski D.R."/>
            <person name="Koudelka G.B."/>
        </authorList>
    </citation>
    <scope>NUCLEOTIDE SEQUENCE [LARGE SCALE GENOMIC DNA]</scope>
    <source>
        <strain evidence="15 16">Niagara R</strain>
    </source>
</reference>
<dbReference type="PROSITE" id="PS52016">
    <property type="entry name" value="TONB_DEPENDENT_REC_3"/>
    <property type="match status" value="1"/>
</dbReference>
<evidence type="ECO:0000256" key="12">
    <source>
        <dbReference type="SAM" id="MobiDB-lite"/>
    </source>
</evidence>
<evidence type="ECO:0000256" key="2">
    <source>
        <dbReference type="ARBA" id="ARBA00009810"/>
    </source>
</evidence>
<feature type="compositionally biased region" description="Low complexity" evidence="12">
    <location>
        <begin position="52"/>
        <end position="61"/>
    </location>
</feature>
<dbReference type="RefSeq" id="WP_035608866.1">
    <property type="nucleotide sequence ID" value="NZ_JEMG01000001.1"/>
</dbReference>
<dbReference type="PANTHER" id="PTHR30069:SF27">
    <property type="entry name" value="BLL4766 PROTEIN"/>
    <property type="match status" value="1"/>
</dbReference>
<dbReference type="eggNOG" id="COG4771">
    <property type="taxonomic scope" value="Bacteria"/>
</dbReference>
<dbReference type="SUPFAM" id="SSF56935">
    <property type="entry name" value="Porins"/>
    <property type="match status" value="1"/>
</dbReference>
<dbReference type="InterPro" id="IPR012910">
    <property type="entry name" value="Plug_dom"/>
</dbReference>
<evidence type="ECO:0000256" key="9">
    <source>
        <dbReference type="ARBA" id="ARBA00023237"/>
    </source>
</evidence>
<evidence type="ECO:0000256" key="10">
    <source>
        <dbReference type="PROSITE-ProRule" id="PRU01360"/>
    </source>
</evidence>
<name>A0A016XMX5_9BURK</name>
<proteinExistence type="inferred from homology"/>
<dbReference type="InterPro" id="IPR039426">
    <property type="entry name" value="TonB-dep_rcpt-like"/>
</dbReference>
<evidence type="ECO:0008006" key="17">
    <source>
        <dbReference type="Google" id="ProtNLM"/>
    </source>
</evidence>
<dbReference type="InterPro" id="IPR036942">
    <property type="entry name" value="Beta-barrel_TonB_sf"/>
</dbReference>
<evidence type="ECO:0000313" key="16">
    <source>
        <dbReference type="Proteomes" id="UP000023268"/>
    </source>
</evidence>
<dbReference type="InterPro" id="IPR000531">
    <property type="entry name" value="Beta-barrel_TonB"/>
</dbReference>
<comment type="similarity">
    <text evidence="2 10 11">Belongs to the TonB-dependent receptor family.</text>
</comment>
<evidence type="ECO:0000256" key="4">
    <source>
        <dbReference type="ARBA" id="ARBA00022452"/>
    </source>
</evidence>
<dbReference type="Pfam" id="PF07715">
    <property type="entry name" value="Plug"/>
    <property type="match status" value="1"/>
</dbReference>
<feature type="domain" description="TonB-dependent receptor-like beta-barrel" evidence="13">
    <location>
        <begin position="314"/>
        <end position="684"/>
    </location>
</feature>
<feature type="domain" description="TonB-dependent receptor plug" evidence="14">
    <location>
        <begin position="89"/>
        <end position="200"/>
    </location>
</feature>
<dbReference type="GO" id="GO:0044718">
    <property type="term" value="P:siderophore transmembrane transport"/>
    <property type="evidence" value="ECO:0007669"/>
    <property type="project" value="TreeGrafter"/>
</dbReference>
<dbReference type="Gene3D" id="2.40.170.20">
    <property type="entry name" value="TonB-dependent receptor, beta-barrel domain"/>
    <property type="match status" value="1"/>
</dbReference>
<comment type="caution">
    <text evidence="15">The sequence shown here is derived from an EMBL/GenBank/DDBJ whole genome shotgun (WGS) entry which is preliminary data.</text>
</comment>
<evidence type="ECO:0000259" key="14">
    <source>
        <dbReference type="Pfam" id="PF07715"/>
    </source>
</evidence>
<dbReference type="GO" id="GO:0009279">
    <property type="term" value="C:cell outer membrane"/>
    <property type="evidence" value="ECO:0007669"/>
    <property type="project" value="UniProtKB-SubCell"/>
</dbReference>
<evidence type="ECO:0000256" key="8">
    <source>
        <dbReference type="ARBA" id="ARBA00023170"/>
    </source>
</evidence>
<keyword evidence="8" id="KW-0675">Receptor</keyword>
<dbReference type="GO" id="GO:0015344">
    <property type="term" value="F:siderophore uptake transmembrane transporter activity"/>
    <property type="evidence" value="ECO:0007669"/>
    <property type="project" value="TreeGrafter"/>
</dbReference>
<feature type="region of interest" description="Disordered" evidence="12">
    <location>
        <begin position="44"/>
        <end position="67"/>
    </location>
</feature>
<keyword evidence="3 10" id="KW-0813">Transport</keyword>
<gene>
    <name evidence="15" type="ORF">AZ34_13630</name>
</gene>
<dbReference type="Pfam" id="PF00593">
    <property type="entry name" value="TonB_dep_Rec_b-barrel"/>
    <property type="match status" value="1"/>
</dbReference>
<keyword evidence="7 10" id="KW-0472">Membrane</keyword>
<dbReference type="Proteomes" id="UP000023268">
    <property type="component" value="Unassembled WGS sequence"/>
</dbReference>
<dbReference type="EMBL" id="JEMG01000001">
    <property type="protein sequence ID" value="EYC52932.1"/>
    <property type="molecule type" value="Genomic_DNA"/>
</dbReference>
<dbReference type="PANTHER" id="PTHR30069">
    <property type="entry name" value="TONB-DEPENDENT OUTER MEMBRANE RECEPTOR"/>
    <property type="match status" value="1"/>
</dbReference>
<keyword evidence="6 11" id="KW-0798">TonB box</keyword>
<sequence length="726" mass="81074">MKFPLFSGASRACIIGAYPALLLSIGMLLVPPAAAQATEPASEFHVPMPDTLPGAPAGPDLAAPPPSEQDYLDVQVPLVLSVSRLPQRLDEIPGAVTVIDRQMIQASGARDVVDLLRLVPGFAVSNAYEDGTAAASYHSPIRTTFPNQMQLMVDGRSVYSLYLAGSTGPGLQTVALDDIERIEIYRGSNSATYGARAFLGSVNIVTRDVPDTQGVMARVTRGLGEHGAGVDDWGLRLAGGSPASLNPGLGLSGWRLSADRRRDDNLRGASGPLTVQRVNLRADMVASMRDQLELRAGQSEIDHGIGREDVVPEPHTRTFTTRYVQADWRRSLGEDSDLLVQLSHTDEAVRQLTYFDSPSPITGQMHHDIPWNFSGQARSTNLLVQHTLRVDPGLRGVWGGEWRREETVSAALYSTREAFIEDFARLFVNVEWRFAQDWLLNAGVLTERSSLTDEDEFAPRLMTNWRVAEWEGARHTLRAGMSRAFRSVSVFERHADIRFRDPQTGQDLGYLYDASLGNPTRPERIDVKELGWLVESSAVFSFDLRLFEEQLHGVVVDKFEPKTGGVAQGDPKVFTFVNGDDFDVRGAEAQLRWSPWPGARWHYAWTQFQSSQRMSMSQSSRGRAVPRHRSQSLMYIQRLPWDMSASAFAYQIGDRIYPNSVALAPPYSRVDLRLAKTLRLDERWWAGRQAELSMTWQNIDGDDADHSKSYPQYFQRRVFLMLQFGY</sequence>
<dbReference type="Gene3D" id="2.170.130.10">
    <property type="entry name" value="TonB-dependent receptor, plug domain"/>
    <property type="match status" value="1"/>
</dbReference>
<dbReference type="InterPro" id="IPR037066">
    <property type="entry name" value="Plug_dom_sf"/>
</dbReference>
<evidence type="ECO:0000256" key="6">
    <source>
        <dbReference type="ARBA" id="ARBA00023077"/>
    </source>
</evidence>
<organism evidence="15 16">
    <name type="scientific">Hylemonella gracilis str. Niagara R</name>
    <dbReference type="NCBI Taxonomy" id="1458275"/>
    <lineage>
        <taxon>Bacteria</taxon>
        <taxon>Pseudomonadati</taxon>
        <taxon>Pseudomonadota</taxon>
        <taxon>Betaproteobacteria</taxon>
        <taxon>Burkholderiales</taxon>
        <taxon>Comamonadaceae</taxon>
        <taxon>Hylemonella</taxon>
    </lineage>
</organism>
<evidence type="ECO:0000313" key="15">
    <source>
        <dbReference type="EMBL" id="EYC52932.1"/>
    </source>
</evidence>
<protein>
    <recommendedName>
        <fullName evidence="17">TonB-dependent receptor</fullName>
    </recommendedName>
</protein>